<dbReference type="InterPro" id="IPR020016">
    <property type="entry name" value="Decahaem-assoc_OM_MtrB/PioB"/>
</dbReference>
<dbReference type="Proteomes" id="UP001596422">
    <property type="component" value="Unassembled WGS sequence"/>
</dbReference>
<comment type="subcellular location">
    <subcellularLocation>
        <location evidence="1">Cell outer membrane</location>
    </subcellularLocation>
</comment>
<name>A0ABW2A7Q8_9GAMM</name>
<reference evidence="5" key="1">
    <citation type="journal article" date="2019" name="Int. J. Syst. Evol. Microbiol.">
        <title>The Global Catalogue of Microorganisms (GCM) 10K type strain sequencing project: providing services to taxonomists for standard genome sequencing and annotation.</title>
        <authorList>
            <consortium name="The Broad Institute Genomics Platform"/>
            <consortium name="The Broad Institute Genome Sequencing Center for Infectious Disease"/>
            <person name="Wu L."/>
            <person name="Ma J."/>
        </authorList>
    </citation>
    <scope>NUCLEOTIDE SEQUENCE [LARGE SCALE GENOMIC DNA]</scope>
    <source>
        <strain evidence="5">NBRC 111756</strain>
    </source>
</reference>
<dbReference type="EMBL" id="JBHSWE010000001">
    <property type="protein sequence ID" value="MFC6673522.1"/>
    <property type="molecule type" value="Genomic_DNA"/>
</dbReference>
<gene>
    <name evidence="4" type="ORF">ACFQDL_28105</name>
</gene>
<evidence type="ECO:0000313" key="5">
    <source>
        <dbReference type="Proteomes" id="UP001596422"/>
    </source>
</evidence>
<accession>A0ABW2A7Q8</accession>
<sequence length="341" mass="38686">MANENARINLPYGYEKHRFSVDAGYRIRPRTKLTLGYQYDQRQRDFQEVDKTREHTLRARVNATPLDTASGWVEVARGVRDGSGYIDNRPFLDSHTQALLDTLDEDERLENHPALRKFHLADRDRDAIRGRITLVPNDRLSFGLDGSYTRDDYEGTTLGLGENRIFSTTLDASYSTQQGVDAYVFLTHENLRYEQRGHSYNPLGLSSLTDPAQRWSAGTEDRVYTAGVGAKWSLLNDKLDLDVAYSFSTAETGIDVDAGSALEAEPLSDLNTRLHRVDIRLDYKLRDNLTTRLGYRYESLDTEDFARDGIDPDTIPSVLTLNGDSPDYRAHTVGVSLIYKF</sequence>
<dbReference type="InterPro" id="IPR036942">
    <property type="entry name" value="Beta-barrel_TonB_sf"/>
</dbReference>
<evidence type="ECO:0000313" key="4">
    <source>
        <dbReference type="EMBL" id="MFC6673522.1"/>
    </source>
</evidence>
<dbReference type="SUPFAM" id="SSF56935">
    <property type="entry name" value="Porins"/>
    <property type="match status" value="1"/>
</dbReference>
<evidence type="ECO:0000256" key="3">
    <source>
        <dbReference type="ARBA" id="ARBA00023237"/>
    </source>
</evidence>
<evidence type="ECO:0000256" key="2">
    <source>
        <dbReference type="ARBA" id="ARBA00023136"/>
    </source>
</evidence>
<proteinExistence type="predicted"/>
<keyword evidence="3" id="KW-0998">Cell outer membrane</keyword>
<organism evidence="4 5">
    <name type="scientific">Marinobacterium aestuariivivens</name>
    <dbReference type="NCBI Taxonomy" id="1698799"/>
    <lineage>
        <taxon>Bacteria</taxon>
        <taxon>Pseudomonadati</taxon>
        <taxon>Pseudomonadota</taxon>
        <taxon>Gammaproteobacteria</taxon>
        <taxon>Oceanospirillales</taxon>
        <taxon>Oceanospirillaceae</taxon>
        <taxon>Marinobacterium</taxon>
    </lineage>
</organism>
<protein>
    <submittedName>
        <fullName evidence="4">MtrB/PioB family outer membrane beta-barrel protein</fullName>
    </submittedName>
</protein>
<evidence type="ECO:0000256" key="1">
    <source>
        <dbReference type="ARBA" id="ARBA00004442"/>
    </source>
</evidence>
<keyword evidence="2" id="KW-0472">Membrane</keyword>
<dbReference type="Gene3D" id="2.40.170.20">
    <property type="entry name" value="TonB-dependent receptor, beta-barrel domain"/>
    <property type="match status" value="1"/>
</dbReference>
<dbReference type="RefSeq" id="WP_379913407.1">
    <property type="nucleotide sequence ID" value="NZ_JBHSWE010000001.1"/>
</dbReference>
<keyword evidence="5" id="KW-1185">Reference proteome</keyword>
<dbReference type="Pfam" id="PF11854">
    <property type="entry name" value="MtrB_PioB"/>
    <property type="match status" value="1"/>
</dbReference>
<comment type="caution">
    <text evidence="4">The sequence shown here is derived from an EMBL/GenBank/DDBJ whole genome shotgun (WGS) entry which is preliminary data.</text>
</comment>